<accession>X1PN80</accession>
<feature type="transmembrane region" description="Helical" evidence="1">
    <location>
        <begin position="179"/>
        <end position="206"/>
    </location>
</feature>
<evidence type="ECO:0000256" key="1">
    <source>
        <dbReference type="SAM" id="Phobius"/>
    </source>
</evidence>
<proteinExistence type="predicted"/>
<sequence>MSKDMFLDLKKNIFKEKKILKELVNLSENLEKSEDGKETESVNSQINLLKDSLKKENENLGKLTEGISLIKPVGFKKEKESVKNKINSKKAPEKKEEKENIAYYLKKIKISDLEKDFLKRLRKKERKKVEKKRRKTNFYVQTASRFFSSYSRDILSKGFFKTIRTDLMKASISVPPTSYVSMIIFTTVLSLIFSIFLFLFLLFFNVSLFPPSIGTVVNIGGKFLSIFWILIVIPV</sequence>
<keyword evidence="1" id="KW-0472">Membrane</keyword>
<protein>
    <submittedName>
        <fullName evidence="2">Uncharacterized protein</fullName>
    </submittedName>
</protein>
<keyword evidence="1" id="KW-1133">Transmembrane helix</keyword>
<reference evidence="2" key="1">
    <citation type="journal article" date="2014" name="Front. Microbiol.">
        <title>High frequency of phylogenetically diverse reductive dehalogenase-homologous genes in deep subseafloor sedimentary metagenomes.</title>
        <authorList>
            <person name="Kawai M."/>
            <person name="Futagami T."/>
            <person name="Toyoda A."/>
            <person name="Takaki Y."/>
            <person name="Nishi S."/>
            <person name="Hori S."/>
            <person name="Arai W."/>
            <person name="Tsubouchi T."/>
            <person name="Morono Y."/>
            <person name="Uchiyama I."/>
            <person name="Ito T."/>
            <person name="Fujiyama A."/>
            <person name="Inagaki F."/>
            <person name="Takami H."/>
        </authorList>
    </citation>
    <scope>NUCLEOTIDE SEQUENCE</scope>
    <source>
        <strain evidence="2">Expedition CK06-06</strain>
    </source>
</reference>
<name>X1PN80_9ZZZZ</name>
<feature type="transmembrane region" description="Helical" evidence="1">
    <location>
        <begin position="212"/>
        <end position="233"/>
    </location>
</feature>
<evidence type="ECO:0000313" key="2">
    <source>
        <dbReference type="EMBL" id="GAI32339.1"/>
    </source>
</evidence>
<gene>
    <name evidence="2" type="ORF">S06H3_27119</name>
</gene>
<dbReference type="EMBL" id="BARV01015715">
    <property type="protein sequence ID" value="GAI32339.1"/>
    <property type="molecule type" value="Genomic_DNA"/>
</dbReference>
<keyword evidence="1" id="KW-0812">Transmembrane</keyword>
<organism evidence="2">
    <name type="scientific">marine sediment metagenome</name>
    <dbReference type="NCBI Taxonomy" id="412755"/>
    <lineage>
        <taxon>unclassified sequences</taxon>
        <taxon>metagenomes</taxon>
        <taxon>ecological metagenomes</taxon>
    </lineage>
</organism>
<comment type="caution">
    <text evidence="2">The sequence shown here is derived from an EMBL/GenBank/DDBJ whole genome shotgun (WGS) entry which is preliminary data.</text>
</comment>
<dbReference type="AlphaFoldDB" id="X1PN80"/>